<accession>A0ABN8ZRE6</accession>
<keyword evidence="2" id="KW-1185">Reference proteome</keyword>
<dbReference type="Proteomes" id="UP001176941">
    <property type="component" value="Chromosome 4"/>
</dbReference>
<organism evidence="1 2">
    <name type="scientific">Rangifer tarandus platyrhynchus</name>
    <name type="common">Svalbard reindeer</name>
    <dbReference type="NCBI Taxonomy" id="3082113"/>
    <lineage>
        <taxon>Eukaryota</taxon>
        <taxon>Metazoa</taxon>
        <taxon>Chordata</taxon>
        <taxon>Craniata</taxon>
        <taxon>Vertebrata</taxon>
        <taxon>Euteleostomi</taxon>
        <taxon>Mammalia</taxon>
        <taxon>Eutheria</taxon>
        <taxon>Laurasiatheria</taxon>
        <taxon>Artiodactyla</taxon>
        <taxon>Ruminantia</taxon>
        <taxon>Pecora</taxon>
        <taxon>Cervidae</taxon>
        <taxon>Odocoileinae</taxon>
        <taxon>Rangifer</taxon>
    </lineage>
</organism>
<name>A0ABN8ZRE6_RANTA</name>
<reference evidence="1" key="1">
    <citation type="submission" date="2023-04" db="EMBL/GenBank/DDBJ databases">
        <authorList>
            <consortium name="ELIXIR-Norway"/>
        </authorList>
    </citation>
    <scope>NUCLEOTIDE SEQUENCE [LARGE SCALE GENOMIC DNA]</scope>
</reference>
<gene>
    <name evidence="1" type="ORF">MRATA1EN1_LOCUS23291</name>
</gene>
<proteinExistence type="predicted"/>
<protein>
    <submittedName>
        <fullName evidence="1">Uncharacterized protein</fullName>
    </submittedName>
</protein>
<evidence type="ECO:0000313" key="2">
    <source>
        <dbReference type="Proteomes" id="UP001176941"/>
    </source>
</evidence>
<sequence>MGEGGKNGTEPRFSRPTLTPPTLAAELMLSGFCQHFTPGRERFGSLSNFLGIERMGQLCAMRRPPLTLAGCTHAYEEGAELLICTRTAVASALGPGQINTRVVLPPGVHTRYLLEYHMHALKRQAPLKHL</sequence>
<dbReference type="EMBL" id="OX459940">
    <property type="protein sequence ID" value="CAI9174329.1"/>
    <property type="molecule type" value="Genomic_DNA"/>
</dbReference>
<evidence type="ECO:0000313" key="1">
    <source>
        <dbReference type="EMBL" id="CAI9174329.1"/>
    </source>
</evidence>